<evidence type="ECO:0000313" key="2">
    <source>
        <dbReference type="EMBL" id="KAF0026231.1"/>
    </source>
</evidence>
<gene>
    <name evidence="2" type="ORF">F2P81_020968</name>
</gene>
<accession>A0A6A4S518</accession>
<feature type="compositionally biased region" description="Basic and acidic residues" evidence="1">
    <location>
        <begin position="265"/>
        <end position="276"/>
    </location>
</feature>
<dbReference type="EMBL" id="VEVO01000019">
    <property type="protein sequence ID" value="KAF0026231.1"/>
    <property type="molecule type" value="Genomic_DNA"/>
</dbReference>
<feature type="compositionally biased region" description="Basic and acidic residues" evidence="1">
    <location>
        <begin position="93"/>
        <end position="114"/>
    </location>
</feature>
<feature type="compositionally biased region" description="Basic residues" evidence="1">
    <location>
        <begin position="115"/>
        <end position="132"/>
    </location>
</feature>
<feature type="compositionally biased region" description="Low complexity" evidence="1">
    <location>
        <begin position="75"/>
        <end position="92"/>
    </location>
</feature>
<reference evidence="2 3" key="1">
    <citation type="submission" date="2019-06" db="EMBL/GenBank/DDBJ databases">
        <title>Draft genomes of female and male turbot (Scophthalmus maximus).</title>
        <authorList>
            <person name="Xu H."/>
            <person name="Xu X.-W."/>
            <person name="Shao C."/>
            <person name="Chen S."/>
        </authorList>
    </citation>
    <scope>NUCLEOTIDE SEQUENCE [LARGE SCALE GENOMIC DNA]</scope>
    <source>
        <strain evidence="2">Ysfricsl-2016a</strain>
        <tissue evidence="2">Blood</tissue>
    </source>
</reference>
<dbReference type="AlphaFoldDB" id="A0A6A4S518"/>
<comment type="caution">
    <text evidence="2">The sequence shown here is derived from an EMBL/GenBank/DDBJ whole genome shotgun (WGS) entry which is preliminary data.</text>
</comment>
<name>A0A6A4S518_SCOMX</name>
<organism evidence="2 3">
    <name type="scientific">Scophthalmus maximus</name>
    <name type="common">Turbot</name>
    <name type="synonym">Psetta maxima</name>
    <dbReference type="NCBI Taxonomy" id="52904"/>
    <lineage>
        <taxon>Eukaryota</taxon>
        <taxon>Metazoa</taxon>
        <taxon>Chordata</taxon>
        <taxon>Craniata</taxon>
        <taxon>Vertebrata</taxon>
        <taxon>Euteleostomi</taxon>
        <taxon>Actinopterygii</taxon>
        <taxon>Neopterygii</taxon>
        <taxon>Teleostei</taxon>
        <taxon>Neoteleostei</taxon>
        <taxon>Acanthomorphata</taxon>
        <taxon>Carangaria</taxon>
        <taxon>Pleuronectiformes</taxon>
        <taxon>Pleuronectoidei</taxon>
        <taxon>Scophthalmidae</taxon>
        <taxon>Scophthalmus</taxon>
    </lineage>
</organism>
<protein>
    <submittedName>
        <fullName evidence="2">Uncharacterized protein</fullName>
    </submittedName>
</protein>
<evidence type="ECO:0000313" key="3">
    <source>
        <dbReference type="Proteomes" id="UP000438429"/>
    </source>
</evidence>
<sequence>MECAVDIPSGEDEVPEKDDMNAKEGNEPYHKKNKKHRKHKSKKKKRKRKGEKESSSESGAESDVEPQPPAKPVRNTRASARLAAATGAGDTAGLKEDSKRSVITDRVEMEGDAKSKKHKRHASKKKKKKKKKDEKQEKISPSHSQSESSSASGSESEGEGGKGAGDGKYSPAASSDLQEPVSKLGSKSKRGEEKGAPMLMQKPELLGVKTEEITNMDVSPTGGKGSNNNGSEDQDEKIQSLTDGSHGDGALSHAQELPDIIPKQEGLRHKEVWVKS</sequence>
<dbReference type="Proteomes" id="UP000438429">
    <property type="component" value="Unassembled WGS sequence"/>
</dbReference>
<feature type="region of interest" description="Disordered" evidence="1">
    <location>
        <begin position="1"/>
        <end position="276"/>
    </location>
</feature>
<proteinExistence type="predicted"/>
<feature type="compositionally biased region" description="Basic and acidic residues" evidence="1">
    <location>
        <begin position="17"/>
        <end position="30"/>
    </location>
</feature>
<evidence type="ECO:0000256" key="1">
    <source>
        <dbReference type="SAM" id="MobiDB-lite"/>
    </source>
</evidence>
<feature type="compositionally biased region" description="Low complexity" evidence="1">
    <location>
        <begin position="141"/>
        <end position="155"/>
    </location>
</feature>
<feature type="compositionally biased region" description="Basic residues" evidence="1">
    <location>
        <begin position="31"/>
        <end position="49"/>
    </location>
</feature>